<keyword evidence="1" id="KW-0325">Glycoprotein</keyword>
<feature type="domain" description="Wall-associated receptor kinase C-terminal" evidence="4">
    <location>
        <begin position="191"/>
        <end position="228"/>
    </location>
</feature>
<sequence>MLNLLAAIVVLLLLNDYNPVLRPVLCSCRSSCNGIPIKYPFGIDDGGGETLFFTTPSGNYKVQSIDYSAKTMNIYDPGMSTCSILQPHHDFIMTDLQAAIIPPSSDTIFVLVNCSVDSPVLNHYKSLCFDNFAGHSCDELYTSSPPPCCFTGYDTVRYMSMNILDCTHYTSVYNTEDGQLKGVDPQDWTYGMKLSYGTPPETGCGRCEKSGGVCGFDVETQGMTCICNMALNATRDCAPGTTQSKAAGGMIQWPMSLFLTTFVTISITFRPLLFT</sequence>
<gene>
    <name evidence="5" type="ORF">OLC1_LOCUS17076</name>
</gene>
<dbReference type="Pfam" id="PF14380">
    <property type="entry name" value="WAK_assoc"/>
    <property type="match status" value="1"/>
</dbReference>
<reference evidence="5" key="1">
    <citation type="submission" date="2023-03" db="EMBL/GenBank/DDBJ databases">
        <authorList>
            <person name="Julca I."/>
        </authorList>
    </citation>
    <scope>NUCLEOTIDE SEQUENCE</scope>
</reference>
<keyword evidence="2" id="KW-0472">Membrane</keyword>
<evidence type="ECO:0000256" key="1">
    <source>
        <dbReference type="ARBA" id="ARBA00023180"/>
    </source>
</evidence>
<organism evidence="5 6">
    <name type="scientific">Oldenlandia corymbosa var. corymbosa</name>
    <dbReference type="NCBI Taxonomy" id="529605"/>
    <lineage>
        <taxon>Eukaryota</taxon>
        <taxon>Viridiplantae</taxon>
        <taxon>Streptophyta</taxon>
        <taxon>Embryophyta</taxon>
        <taxon>Tracheophyta</taxon>
        <taxon>Spermatophyta</taxon>
        <taxon>Magnoliopsida</taxon>
        <taxon>eudicotyledons</taxon>
        <taxon>Gunneridae</taxon>
        <taxon>Pentapetalae</taxon>
        <taxon>asterids</taxon>
        <taxon>lamiids</taxon>
        <taxon>Gentianales</taxon>
        <taxon>Rubiaceae</taxon>
        <taxon>Rubioideae</taxon>
        <taxon>Spermacoceae</taxon>
        <taxon>Hedyotis-Oldenlandia complex</taxon>
        <taxon>Oldenlandia</taxon>
    </lineage>
</organism>
<feature type="transmembrane region" description="Helical" evidence="2">
    <location>
        <begin position="253"/>
        <end position="273"/>
    </location>
</feature>
<evidence type="ECO:0000313" key="5">
    <source>
        <dbReference type="EMBL" id="CAI9109123.1"/>
    </source>
</evidence>
<dbReference type="AlphaFoldDB" id="A0AAV1DQX5"/>
<name>A0AAV1DQX5_OLDCO</name>
<feature type="chain" id="PRO_5043807661" evidence="3">
    <location>
        <begin position="23"/>
        <end position="275"/>
    </location>
</feature>
<evidence type="ECO:0000256" key="2">
    <source>
        <dbReference type="SAM" id="Phobius"/>
    </source>
</evidence>
<protein>
    <submittedName>
        <fullName evidence="5">OLC1v1008880C1</fullName>
    </submittedName>
</protein>
<proteinExistence type="predicted"/>
<dbReference type="Proteomes" id="UP001161247">
    <property type="component" value="Chromosome 6"/>
</dbReference>
<dbReference type="PANTHER" id="PTHR33355:SF12">
    <property type="entry name" value="WALL-ASSOCIATED RECEPTOR KINASE CARBOXY-TERMINAL PROTEIN"/>
    <property type="match status" value="1"/>
</dbReference>
<feature type="signal peptide" evidence="3">
    <location>
        <begin position="1"/>
        <end position="22"/>
    </location>
</feature>
<keyword evidence="2" id="KW-1133">Transmembrane helix</keyword>
<evidence type="ECO:0000259" key="4">
    <source>
        <dbReference type="Pfam" id="PF14380"/>
    </source>
</evidence>
<evidence type="ECO:0000256" key="3">
    <source>
        <dbReference type="SAM" id="SignalP"/>
    </source>
</evidence>
<accession>A0AAV1DQX5</accession>
<dbReference type="EMBL" id="OX459123">
    <property type="protein sequence ID" value="CAI9109123.1"/>
    <property type="molecule type" value="Genomic_DNA"/>
</dbReference>
<keyword evidence="2" id="KW-0812">Transmembrane</keyword>
<evidence type="ECO:0000313" key="6">
    <source>
        <dbReference type="Proteomes" id="UP001161247"/>
    </source>
</evidence>
<dbReference type="InterPro" id="IPR032872">
    <property type="entry name" value="WAK_assoc_C"/>
</dbReference>
<keyword evidence="3" id="KW-0732">Signal</keyword>
<keyword evidence="6" id="KW-1185">Reference proteome</keyword>
<dbReference type="PANTHER" id="PTHR33355">
    <property type="entry name" value="WALL-ASSOCIATED RECEPTOR KINASE CARBOXY-TERMINAL PROTEIN-RELATED"/>
    <property type="match status" value="1"/>
</dbReference>